<dbReference type="RefSeq" id="WP_261972796.1">
    <property type="nucleotide sequence ID" value="NZ_CP103460.1"/>
</dbReference>
<comment type="caution">
    <text evidence="1">The sequence shown here is derived from an EMBL/GenBank/DDBJ whole genome shotgun (WGS) entry which is preliminary data.</text>
</comment>
<evidence type="ECO:0000313" key="1">
    <source>
        <dbReference type="EMBL" id="MDN3621316.1"/>
    </source>
</evidence>
<evidence type="ECO:0000313" key="2">
    <source>
        <dbReference type="Proteomes" id="UP001228636"/>
    </source>
</evidence>
<gene>
    <name evidence="1" type="ORF">QWY81_17750</name>
</gene>
<protein>
    <submittedName>
        <fullName evidence="1">Uncharacterized protein</fullName>
    </submittedName>
</protein>
<dbReference type="AlphaFoldDB" id="A0AAJ1R2Q3"/>
<name>A0AAJ1R2Q3_9FLAO</name>
<dbReference type="Proteomes" id="UP001228636">
    <property type="component" value="Unassembled WGS sequence"/>
</dbReference>
<reference evidence="1 2" key="1">
    <citation type="journal article" date="2014" name="Int. J. Syst. Evol. Microbiol.">
        <title>Complete genome sequence of Corynebacterium casei LMG S-19264T (=DSM 44701T), isolated from a smear-ripened cheese.</title>
        <authorList>
            <consortium name="US DOE Joint Genome Institute (JGI-PGF)"/>
            <person name="Walter F."/>
            <person name="Albersmeier A."/>
            <person name="Kalinowski J."/>
            <person name="Ruckert C."/>
        </authorList>
    </citation>
    <scope>NUCLEOTIDE SEQUENCE [LARGE SCALE GENOMIC DNA]</scope>
    <source>
        <strain evidence="1 2">CECT 8670</strain>
    </source>
</reference>
<dbReference type="EMBL" id="JAUFQH010000022">
    <property type="protein sequence ID" value="MDN3621316.1"/>
    <property type="molecule type" value="Genomic_DNA"/>
</dbReference>
<sequence length="143" mass="16863">MVIEKKQIQQIQTIMHKRFADRDERLDFISAEVARPIKSTKDLSAVEADELIYYLNTGKKQPANWAFFDKSKFIKQRKYLFSLLHQAQWVTDNESHGNVPDLVRLSSFIKSPKSPVQKPLKQWDTNEWQTMIFVFEQIVKGTF</sequence>
<accession>A0AAJ1R2Q3</accession>
<organism evidence="1 2">
    <name type="scientific">Polaribacter sejongensis</name>
    <dbReference type="NCBI Taxonomy" id="985043"/>
    <lineage>
        <taxon>Bacteria</taxon>
        <taxon>Pseudomonadati</taxon>
        <taxon>Bacteroidota</taxon>
        <taxon>Flavobacteriia</taxon>
        <taxon>Flavobacteriales</taxon>
        <taxon>Flavobacteriaceae</taxon>
    </lineage>
</organism>
<proteinExistence type="predicted"/>